<sequence length="118" mass="12760">MDDCLFCRIIKGKLPAKIAYQDDLVTAFHDIDPQAPVHILVVPNQHSESLAEMGDADAESLGRVVEVLNKVAEQEGVAASGYRTLVNTGPDANQIVMHTHFHLLAGKPLGPMLSAFID</sequence>
<dbReference type="PROSITE" id="PS00892">
    <property type="entry name" value="HIT_1"/>
    <property type="match status" value="1"/>
</dbReference>
<dbReference type="Gene3D" id="3.30.428.10">
    <property type="entry name" value="HIT-like"/>
    <property type="match status" value="1"/>
</dbReference>
<dbReference type="InterPro" id="IPR011146">
    <property type="entry name" value="HIT-like"/>
</dbReference>
<evidence type="ECO:0000256" key="3">
    <source>
        <dbReference type="PROSITE-ProRule" id="PRU00464"/>
    </source>
</evidence>
<evidence type="ECO:0000313" key="5">
    <source>
        <dbReference type="EMBL" id="MYD89548.1"/>
    </source>
</evidence>
<dbReference type="PRINTS" id="PR00332">
    <property type="entry name" value="HISTRIAD"/>
</dbReference>
<proteinExistence type="predicted"/>
<feature type="active site" description="Tele-AMP-histidine intermediate" evidence="1">
    <location>
        <position position="100"/>
    </location>
</feature>
<dbReference type="AlphaFoldDB" id="A0A6B1DQ45"/>
<dbReference type="InterPro" id="IPR001310">
    <property type="entry name" value="Histidine_triad_HIT"/>
</dbReference>
<feature type="domain" description="HIT" evidence="4">
    <location>
        <begin position="5"/>
        <end position="114"/>
    </location>
</feature>
<feature type="short sequence motif" description="Histidine triad motif" evidence="2 3">
    <location>
        <begin position="98"/>
        <end position="102"/>
    </location>
</feature>
<dbReference type="CDD" id="cd01276">
    <property type="entry name" value="PKCI_related"/>
    <property type="match status" value="1"/>
</dbReference>
<comment type="caution">
    <text evidence="5">The sequence shown here is derived from an EMBL/GenBank/DDBJ whole genome shotgun (WGS) entry which is preliminary data.</text>
</comment>
<evidence type="ECO:0000256" key="1">
    <source>
        <dbReference type="PIRSR" id="PIRSR601310-1"/>
    </source>
</evidence>
<gene>
    <name evidence="5" type="ORF">F4Y08_04290</name>
</gene>
<evidence type="ECO:0000259" key="4">
    <source>
        <dbReference type="PROSITE" id="PS51084"/>
    </source>
</evidence>
<reference evidence="5" key="1">
    <citation type="submission" date="2019-09" db="EMBL/GenBank/DDBJ databases">
        <title>Characterisation of the sponge microbiome using genome-centric metagenomics.</title>
        <authorList>
            <person name="Engelberts J.P."/>
            <person name="Robbins S.J."/>
            <person name="De Goeij J.M."/>
            <person name="Aranda M."/>
            <person name="Bell S.C."/>
            <person name="Webster N.S."/>
        </authorList>
    </citation>
    <scope>NUCLEOTIDE SEQUENCE</scope>
    <source>
        <strain evidence="5">SB0662_bin_9</strain>
    </source>
</reference>
<dbReference type="InterPro" id="IPR019808">
    <property type="entry name" value="Histidine_triad_CS"/>
</dbReference>
<evidence type="ECO:0000256" key="2">
    <source>
        <dbReference type="PIRSR" id="PIRSR601310-3"/>
    </source>
</evidence>
<dbReference type="PANTHER" id="PTHR23089">
    <property type="entry name" value="HISTIDINE TRIAD HIT PROTEIN"/>
    <property type="match status" value="1"/>
</dbReference>
<dbReference type="GO" id="GO:0003824">
    <property type="term" value="F:catalytic activity"/>
    <property type="evidence" value="ECO:0007669"/>
    <property type="project" value="InterPro"/>
</dbReference>
<accession>A0A6B1DQ45</accession>
<dbReference type="InterPro" id="IPR036265">
    <property type="entry name" value="HIT-like_sf"/>
</dbReference>
<protein>
    <submittedName>
        <fullName evidence="5">Histidine triad nucleotide-binding protein</fullName>
    </submittedName>
</protein>
<dbReference type="PROSITE" id="PS51084">
    <property type="entry name" value="HIT_2"/>
    <property type="match status" value="1"/>
</dbReference>
<dbReference type="EMBL" id="VXPY01000028">
    <property type="protein sequence ID" value="MYD89548.1"/>
    <property type="molecule type" value="Genomic_DNA"/>
</dbReference>
<name>A0A6B1DQ45_9CHLR</name>
<dbReference type="Pfam" id="PF01230">
    <property type="entry name" value="HIT"/>
    <property type="match status" value="1"/>
</dbReference>
<organism evidence="5">
    <name type="scientific">Caldilineaceae bacterium SB0662_bin_9</name>
    <dbReference type="NCBI Taxonomy" id="2605258"/>
    <lineage>
        <taxon>Bacteria</taxon>
        <taxon>Bacillati</taxon>
        <taxon>Chloroflexota</taxon>
        <taxon>Caldilineae</taxon>
        <taxon>Caldilineales</taxon>
        <taxon>Caldilineaceae</taxon>
    </lineage>
</organism>
<dbReference type="SUPFAM" id="SSF54197">
    <property type="entry name" value="HIT-like"/>
    <property type="match status" value="1"/>
</dbReference>